<dbReference type="Gene3D" id="3.40.1490.10">
    <property type="entry name" value="Bit1"/>
    <property type="match status" value="1"/>
</dbReference>
<dbReference type="EMBL" id="KR052480">
    <property type="protein sequence ID" value="AKF12760.1"/>
    <property type="molecule type" value="Genomic_DNA"/>
</dbReference>
<organism evidence="4 5">
    <name type="scientific">Sinorhizobium phage phiM7</name>
    <dbReference type="NCBI Taxonomy" id="1647403"/>
    <lineage>
        <taxon>Viruses</taxon>
        <taxon>Duplodnaviria</taxon>
        <taxon>Heunggongvirae</taxon>
        <taxon>Uroviricota</taxon>
        <taxon>Caudoviricetes</taxon>
        <taxon>Emdodecavirus</taxon>
        <taxon>Emdodecavirus M7</taxon>
    </lineage>
</organism>
<accession>A0A0F6YNP8</accession>
<evidence type="ECO:0000313" key="5">
    <source>
        <dbReference type="Proteomes" id="UP000221947"/>
    </source>
</evidence>
<proteinExistence type="predicted"/>
<keyword evidence="2 4" id="KW-0378">Hydrolase</keyword>
<evidence type="ECO:0000313" key="4">
    <source>
        <dbReference type="EMBL" id="AKF12760.1"/>
    </source>
</evidence>
<comment type="catalytic activity">
    <reaction evidence="3">
        <text>an N-acyl-L-alpha-aminoacyl-tRNA + H2O = an N-acyl-L-amino acid + a tRNA + H(+)</text>
        <dbReference type="Rhea" id="RHEA:54448"/>
        <dbReference type="Rhea" id="RHEA-COMP:10123"/>
        <dbReference type="Rhea" id="RHEA-COMP:13883"/>
        <dbReference type="ChEBI" id="CHEBI:15377"/>
        <dbReference type="ChEBI" id="CHEBI:15378"/>
        <dbReference type="ChEBI" id="CHEBI:59874"/>
        <dbReference type="ChEBI" id="CHEBI:78442"/>
        <dbReference type="ChEBI" id="CHEBI:138191"/>
        <dbReference type="EC" id="3.1.1.29"/>
    </reaction>
</comment>
<name>A0A0F6YNP8_9CAUD</name>
<dbReference type="EC" id="3.1.1.29" evidence="1"/>
<dbReference type="Pfam" id="PF01981">
    <property type="entry name" value="PTH2"/>
    <property type="match status" value="1"/>
</dbReference>
<evidence type="ECO:0000256" key="3">
    <source>
        <dbReference type="ARBA" id="ARBA00048707"/>
    </source>
</evidence>
<dbReference type="Proteomes" id="UP000221947">
    <property type="component" value="Segment"/>
</dbReference>
<gene>
    <name evidence="4" type="ORF">PHIM7_215</name>
</gene>
<sequence>MPMPNGMPILYILMRTDLASLNPGKMAAQASHAANMAVGYGRITSPTLVDAWEKETTSFCGTTIVLDGGSMENINDTINEIAVKNFGNDAEFSYGIWHDPSYPLRDGNFTHLIPLDVCGWVFTRAGDPAQQILSTLELHP</sequence>
<dbReference type="InterPro" id="IPR002833">
    <property type="entry name" value="PTH2"/>
</dbReference>
<dbReference type="SUPFAM" id="SSF102462">
    <property type="entry name" value="Peptidyl-tRNA hydrolase II"/>
    <property type="match status" value="1"/>
</dbReference>
<evidence type="ECO:0000256" key="1">
    <source>
        <dbReference type="ARBA" id="ARBA00013260"/>
    </source>
</evidence>
<evidence type="ECO:0000256" key="2">
    <source>
        <dbReference type="ARBA" id="ARBA00022801"/>
    </source>
</evidence>
<dbReference type="GO" id="GO:0004045">
    <property type="term" value="F:peptidyl-tRNA hydrolase activity"/>
    <property type="evidence" value="ECO:0007669"/>
    <property type="project" value="UniProtKB-EC"/>
</dbReference>
<reference evidence="4 5" key="1">
    <citation type="submission" date="2015-04" db="EMBL/GenBank/DDBJ databases">
        <authorList>
            <person name="Schouten J.T."/>
            <person name="Crockett J.T."/>
            <person name="Hodson T.S."/>
            <person name="Hyde J.R."/>
            <person name="Smith T.A."/>
            <person name="Merrill B.D."/>
            <person name="Crook M.B."/>
            <person name="Griffitts J.S."/>
            <person name="Burnett S.H."/>
            <person name="Grose J.H."/>
            <person name="Breakwell D.P."/>
        </authorList>
    </citation>
    <scope>NUCLEOTIDE SEQUENCE [LARGE SCALE GENOMIC DNA]</scope>
</reference>
<protein>
    <recommendedName>
        <fullName evidence="1">peptidyl-tRNA hydrolase</fullName>
        <ecNumber evidence="1">3.1.1.29</ecNumber>
    </recommendedName>
</protein>
<keyword evidence="5" id="KW-1185">Reference proteome</keyword>
<dbReference type="InterPro" id="IPR023476">
    <property type="entry name" value="Pep_tRNA_hydro_II_dom_sf"/>
</dbReference>